<feature type="compositionally biased region" description="Basic and acidic residues" evidence="1">
    <location>
        <begin position="113"/>
        <end position="126"/>
    </location>
</feature>
<organism evidence="2 3">
    <name type="scientific">Miscanthus lutarioriparius</name>
    <dbReference type="NCBI Taxonomy" id="422564"/>
    <lineage>
        <taxon>Eukaryota</taxon>
        <taxon>Viridiplantae</taxon>
        <taxon>Streptophyta</taxon>
        <taxon>Embryophyta</taxon>
        <taxon>Tracheophyta</taxon>
        <taxon>Spermatophyta</taxon>
        <taxon>Magnoliopsida</taxon>
        <taxon>Liliopsida</taxon>
        <taxon>Poales</taxon>
        <taxon>Poaceae</taxon>
        <taxon>PACMAD clade</taxon>
        <taxon>Panicoideae</taxon>
        <taxon>Andropogonodae</taxon>
        <taxon>Andropogoneae</taxon>
        <taxon>Saccharinae</taxon>
        <taxon>Miscanthus</taxon>
    </lineage>
</organism>
<evidence type="ECO:0000313" key="2">
    <source>
        <dbReference type="EMBL" id="CAD6340387.1"/>
    </source>
</evidence>
<feature type="region of interest" description="Disordered" evidence="1">
    <location>
        <begin position="79"/>
        <end position="137"/>
    </location>
</feature>
<accession>A0A811SHI4</accession>
<gene>
    <name evidence="2" type="ORF">NCGR_LOCUS64485</name>
</gene>
<comment type="caution">
    <text evidence="2">The sequence shown here is derived from an EMBL/GenBank/DDBJ whole genome shotgun (WGS) entry which is preliminary data.</text>
</comment>
<evidence type="ECO:0000313" key="3">
    <source>
        <dbReference type="Proteomes" id="UP000604825"/>
    </source>
</evidence>
<keyword evidence="3" id="KW-1185">Reference proteome</keyword>
<sequence length="210" mass="22242">MWVSPVRASRPSGSACGDMKRSSSGAGCVPPPSPAAKRCGTRRVASISRTMAATCAEMAEGEVERLAVAAGTGCARGERKARSARRLVERRESSTRRLSSAGEQRHARRRPTRREDATFRDTDPIARRRRHCPRAPGKDFAGAAGGWDLASALGARGFGFAAFVSECVIVRASALACFVLVRQLGTGRGKGVEAGGVCELGKATVKEVRE</sequence>
<feature type="region of interest" description="Disordered" evidence="1">
    <location>
        <begin position="1"/>
        <end position="40"/>
    </location>
</feature>
<feature type="compositionally biased region" description="Basic and acidic residues" evidence="1">
    <location>
        <begin position="79"/>
        <end position="95"/>
    </location>
</feature>
<dbReference type="AlphaFoldDB" id="A0A811SHI4"/>
<proteinExistence type="predicted"/>
<evidence type="ECO:0000256" key="1">
    <source>
        <dbReference type="SAM" id="MobiDB-lite"/>
    </source>
</evidence>
<name>A0A811SHI4_9POAL</name>
<protein>
    <submittedName>
        <fullName evidence="2">Uncharacterized protein</fullName>
    </submittedName>
</protein>
<reference evidence="2" key="1">
    <citation type="submission" date="2020-10" db="EMBL/GenBank/DDBJ databases">
        <authorList>
            <person name="Han B."/>
            <person name="Lu T."/>
            <person name="Zhao Q."/>
            <person name="Huang X."/>
            <person name="Zhao Y."/>
        </authorList>
    </citation>
    <scope>NUCLEOTIDE SEQUENCE</scope>
</reference>
<dbReference type="Proteomes" id="UP000604825">
    <property type="component" value="Unassembled WGS sequence"/>
</dbReference>
<dbReference type="EMBL" id="CAJGYO010000019">
    <property type="protein sequence ID" value="CAD6340387.1"/>
    <property type="molecule type" value="Genomic_DNA"/>
</dbReference>